<dbReference type="Proteomes" id="UP001210925">
    <property type="component" value="Unassembled WGS sequence"/>
</dbReference>
<proteinExistence type="predicted"/>
<name>A0AAD5UEN8_9FUNG</name>
<feature type="region of interest" description="Disordered" evidence="2">
    <location>
        <begin position="305"/>
        <end position="329"/>
    </location>
</feature>
<comment type="caution">
    <text evidence="3">The sequence shown here is derived from an EMBL/GenBank/DDBJ whole genome shotgun (WGS) entry which is preliminary data.</text>
</comment>
<accession>A0AAD5UEN8</accession>
<organism evidence="3 4">
    <name type="scientific">Boothiomyces macroporosus</name>
    <dbReference type="NCBI Taxonomy" id="261099"/>
    <lineage>
        <taxon>Eukaryota</taxon>
        <taxon>Fungi</taxon>
        <taxon>Fungi incertae sedis</taxon>
        <taxon>Chytridiomycota</taxon>
        <taxon>Chytridiomycota incertae sedis</taxon>
        <taxon>Chytridiomycetes</taxon>
        <taxon>Rhizophydiales</taxon>
        <taxon>Terramycetaceae</taxon>
        <taxon>Boothiomyces</taxon>
    </lineage>
</organism>
<evidence type="ECO:0000313" key="4">
    <source>
        <dbReference type="Proteomes" id="UP001210925"/>
    </source>
</evidence>
<evidence type="ECO:0000256" key="2">
    <source>
        <dbReference type="SAM" id="MobiDB-lite"/>
    </source>
</evidence>
<protein>
    <submittedName>
        <fullName evidence="3">Uncharacterized protein</fullName>
    </submittedName>
</protein>
<feature type="coiled-coil region" evidence="1">
    <location>
        <begin position="5"/>
        <end position="46"/>
    </location>
</feature>
<keyword evidence="4" id="KW-1185">Reference proteome</keyword>
<evidence type="ECO:0000313" key="3">
    <source>
        <dbReference type="EMBL" id="KAJ3255740.1"/>
    </source>
</evidence>
<sequence>MAMENSDLQLQIEQAKNELNALKARLQELQAQAILTEQEIQGKRTEIMTLQKLQRQQHSSSLIKRKTDSEIKELLRNRLNEFRIAKKIRLNATDVDSGPEICWRGNGEIKLLKEINRNEPVERIDTHCKDMQSSSTERPKKITSFSNYKESLAEESSEEEWHSDEIMGSAGQSRSEWDFSEMSEKFISEVIEQQSPNIPDRIEMHTFELDQDNNHDNVERGLFFIDTERGESIEAHDEINVNLDSSPWHEEDLEDWEMKFQKYENKGIKIVNDDVEIIGTLDRDDSASDCIPSKQLDESFSDIEQSQIAPNDTNLNTPVIQQKSEDKPKIRAEMENSRFKAVAPINTEHKKVVASHKRFDSDSSNSKEESSADNEPIVISSELTEKELALKALLLNRRKDSCKSPSQTEQSPLPQLVDKENDPAAMIQDTSTINRPTIEIKPIVEHDDAVDSALSDKEAILKLMLLKKKLNKEYPSALPATLSLDINYNSLVTNIPEPDSRKLNYCTLCGQYSTVVRYYLGLQKKYSIPICEMCLLMINSRKIIAVLRECDGVRRKRLMTLLLDPANSQLFDDCLCEYFLFGSIPEKQEAFKQIISDWQNYVQ</sequence>
<gene>
    <name evidence="3" type="ORF">HK103_006107</name>
</gene>
<feature type="compositionally biased region" description="Polar residues" evidence="2">
    <location>
        <begin position="305"/>
        <end position="322"/>
    </location>
</feature>
<dbReference type="EMBL" id="JADGKB010000061">
    <property type="protein sequence ID" value="KAJ3255740.1"/>
    <property type="molecule type" value="Genomic_DNA"/>
</dbReference>
<reference evidence="3" key="1">
    <citation type="submission" date="2020-05" db="EMBL/GenBank/DDBJ databases">
        <title>Phylogenomic resolution of chytrid fungi.</title>
        <authorList>
            <person name="Stajich J.E."/>
            <person name="Amses K."/>
            <person name="Simmons R."/>
            <person name="Seto K."/>
            <person name="Myers J."/>
            <person name="Bonds A."/>
            <person name="Quandt C.A."/>
            <person name="Barry K."/>
            <person name="Liu P."/>
            <person name="Grigoriev I."/>
            <person name="Longcore J.E."/>
            <person name="James T.Y."/>
        </authorList>
    </citation>
    <scope>NUCLEOTIDE SEQUENCE</scope>
    <source>
        <strain evidence="3">PLAUS21</strain>
    </source>
</reference>
<feature type="region of interest" description="Disordered" evidence="2">
    <location>
        <begin position="351"/>
        <end position="378"/>
    </location>
</feature>
<keyword evidence="1" id="KW-0175">Coiled coil</keyword>
<feature type="compositionally biased region" description="Polar residues" evidence="2">
    <location>
        <begin position="403"/>
        <end position="413"/>
    </location>
</feature>
<feature type="region of interest" description="Disordered" evidence="2">
    <location>
        <begin position="399"/>
        <end position="421"/>
    </location>
</feature>
<feature type="compositionally biased region" description="Basic and acidic residues" evidence="2">
    <location>
        <begin position="351"/>
        <end position="370"/>
    </location>
</feature>
<dbReference type="AlphaFoldDB" id="A0AAD5UEN8"/>
<evidence type="ECO:0000256" key="1">
    <source>
        <dbReference type="SAM" id="Coils"/>
    </source>
</evidence>